<keyword evidence="1" id="KW-0472">Membrane</keyword>
<protein>
    <recommendedName>
        <fullName evidence="2">DUF1648 domain-containing protein</fullName>
    </recommendedName>
</protein>
<accession>A0ABQ1FYF2</accession>
<dbReference type="PANTHER" id="PTHR37810:SF5">
    <property type="entry name" value="IMMUNITY PROTEIN SDPI"/>
    <property type="match status" value="1"/>
</dbReference>
<evidence type="ECO:0000313" key="3">
    <source>
        <dbReference type="EMBL" id="GGA32997.1"/>
    </source>
</evidence>
<dbReference type="EMBL" id="BMEX01000001">
    <property type="protein sequence ID" value="GGA32997.1"/>
    <property type="molecule type" value="Genomic_DNA"/>
</dbReference>
<evidence type="ECO:0000259" key="2">
    <source>
        <dbReference type="Pfam" id="PF07853"/>
    </source>
</evidence>
<name>A0ABQ1FYF2_9BACL</name>
<feature type="transmembrane region" description="Helical" evidence="1">
    <location>
        <begin position="140"/>
        <end position="159"/>
    </location>
</feature>
<evidence type="ECO:0000256" key="1">
    <source>
        <dbReference type="SAM" id="Phobius"/>
    </source>
</evidence>
<keyword evidence="1" id="KW-1133">Transmembrane helix</keyword>
<reference evidence="4" key="1">
    <citation type="journal article" date="2019" name="Int. J. Syst. Evol. Microbiol.">
        <title>The Global Catalogue of Microorganisms (GCM) 10K type strain sequencing project: providing services to taxonomists for standard genome sequencing and annotation.</title>
        <authorList>
            <consortium name="The Broad Institute Genomics Platform"/>
            <consortium name="The Broad Institute Genome Sequencing Center for Infectious Disease"/>
            <person name="Wu L."/>
            <person name="Ma J."/>
        </authorList>
    </citation>
    <scope>NUCLEOTIDE SEQUENCE [LARGE SCALE GENOMIC DNA]</scope>
    <source>
        <strain evidence="4">CGMCC 1.12404</strain>
    </source>
</reference>
<feature type="transmembrane region" description="Helical" evidence="1">
    <location>
        <begin position="60"/>
        <end position="80"/>
    </location>
</feature>
<feature type="domain" description="DUF1648" evidence="2">
    <location>
        <begin position="25"/>
        <end position="69"/>
    </location>
</feature>
<keyword evidence="1" id="KW-0812">Transmembrane</keyword>
<sequence>MFEAPKIHIKKTKMEWFHDILCICLFVGILLYLAYMWPTLPDRIPIHYDLQEHADRWGSKWFILLLILLNVLIYLGFTFIRKYPHKFNYPSRLTKENAENFYRNANLTISWVKLETVIYFSVLGKNFIDSAANKSDFMNVYGFLVWICALVITVVYFLVQRRRIK</sequence>
<dbReference type="RefSeq" id="WP_188428902.1">
    <property type="nucleotide sequence ID" value="NZ_BMEX01000001.1"/>
</dbReference>
<proteinExistence type="predicted"/>
<feature type="transmembrane region" description="Helical" evidence="1">
    <location>
        <begin position="101"/>
        <end position="120"/>
    </location>
</feature>
<dbReference type="InterPro" id="IPR012867">
    <property type="entry name" value="DUF1648"/>
</dbReference>
<evidence type="ECO:0000313" key="4">
    <source>
        <dbReference type="Proteomes" id="UP000617979"/>
    </source>
</evidence>
<dbReference type="Proteomes" id="UP000617979">
    <property type="component" value="Unassembled WGS sequence"/>
</dbReference>
<dbReference type="PANTHER" id="PTHR37810">
    <property type="entry name" value="IMMUNITY PROTEIN SDPI"/>
    <property type="match status" value="1"/>
</dbReference>
<organism evidence="3 4">
    <name type="scientific">Kroppenstedtia guangzhouensis</name>
    <dbReference type="NCBI Taxonomy" id="1274356"/>
    <lineage>
        <taxon>Bacteria</taxon>
        <taxon>Bacillati</taxon>
        <taxon>Bacillota</taxon>
        <taxon>Bacilli</taxon>
        <taxon>Bacillales</taxon>
        <taxon>Thermoactinomycetaceae</taxon>
        <taxon>Kroppenstedtia</taxon>
    </lineage>
</organism>
<gene>
    <name evidence="3" type="ORF">GCM10007416_02110</name>
</gene>
<keyword evidence="4" id="KW-1185">Reference proteome</keyword>
<dbReference type="Pfam" id="PF07853">
    <property type="entry name" value="DUF1648"/>
    <property type="match status" value="1"/>
</dbReference>
<comment type="caution">
    <text evidence="3">The sequence shown here is derived from an EMBL/GenBank/DDBJ whole genome shotgun (WGS) entry which is preliminary data.</text>
</comment>
<feature type="transmembrane region" description="Helical" evidence="1">
    <location>
        <begin position="20"/>
        <end position="40"/>
    </location>
</feature>